<name>M3HY65_LEPIR</name>
<evidence type="ECO:0000313" key="2">
    <source>
        <dbReference type="Proteomes" id="UP000011776"/>
    </source>
</evidence>
<comment type="caution">
    <text evidence="1">The sequence shown here is derived from an EMBL/GenBank/DDBJ whole genome shotgun (WGS) entry which is preliminary data.</text>
</comment>
<accession>M3HY65</accession>
<dbReference type="Proteomes" id="UP000011776">
    <property type="component" value="Unassembled WGS sequence"/>
</dbReference>
<evidence type="ECO:0000313" key="1">
    <source>
        <dbReference type="EMBL" id="EMG08171.1"/>
    </source>
</evidence>
<dbReference type="BioCyc" id="LINT1001599:G11K9-5093-MONOMER"/>
<proteinExistence type="predicted"/>
<organism evidence="1 2">
    <name type="scientific">Leptospira interrogans serovar Grippotyphosa str. LT2186</name>
    <dbReference type="NCBI Taxonomy" id="1001599"/>
    <lineage>
        <taxon>Bacteria</taxon>
        <taxon>Pseudomonadati</taxon>
        <taxon>Spirochaetota</taxon>
        <taxon>Spirochaetia</taxon>
        <taxon>Leptospirales</taxon>
        <taxon>Leptospiraceae</taxon>
        <taxon>Leptospira</taxon>
    </lineage>
</organism>
<dbReference type="EMBL" id="AFME02000409">
    <property type="protein sequence ID" value="EMG08171.1"/>
    <property type="molecule type" value="Genomic_DNA"/>
</dbReference>
<sequence>MILIILKMKKDLSYLRFSYKLNLVMVSHCYQFSKNTIRIISARKATKSESKRYEAFL</sequence>
<reference evidence="1 2" key="1">
    <citation type="submission" date="2013-02" db="EMBL/GenBank/DDBJ databases">
        <authorList>
            <person name="Harkins D.M."/>
            <person name="Durkin A.S."/>
            <person name="Brinkac L.M."/>
            <person name="Haft D.H."/>
            <person name="Selengut J.D."/>
            <person name="Sanka R."/>
            <person name="DePew J."/>
            <person name="Purushe J."/>
            <person name="Tulsiani S.M."/>
            <person name="Graham G.C."/>
            <person name="Burns M.-A."/>
            <person name="Dohnt M.F."/>
            <person name="Smythe L.D."/>
            <person name="McKay D.B."/>
            <person name="Craig S.B."/>
            <person name="Vinetz J.M."/>
            <person name="Sutton G.G."/>
            <person name="Nierman W.C."/>
            <person name="Fouts D.E."/>
        </authorList>
    </citation>
    <scope>NUCLEOTIDE SEQUENCE [LARGE SCALE GENOMIC DNA]</scope>
    <source>
        <strain evidence="1 2">LT2186</strain>
    </source>
</reference>
<protein>
    <submittedName>
        <fullName evidence="1">Putative toxin-antitoxin system, toxin component</fullName>
    </submittedName>
</protein>
<gene>
    <name evidence="1" type="ORF">LEP1GSC151_0410</name>
</gene>
<dbReference type="AlphaFoldDB" id="M3HY65"/>
<dbReference type="Gene3D" id="3.10.450.530">
    <property type="entry name" value="Ribonuclease toxin, BrnT, of type II toxin-antitoxin system"/>
    <property type="match status" value="1"/>
</dbReference>
<dbReference type="InterPro" id="IPR038573">
    <property type="entry name" value="BrnT_sf"/>
</dbReference>